<dbReference type="Proteomes" id="UP001194273">
    <property type="component" value="Unassembled WGS sequence"/>
</dbReference>
<reference evidence="4 5" key="1">
    <citation type="submission" date="2020-10" db="EMBL/GenBank/DDBJ databases">
        <title>ChiBAC.</title>
        <authorList>
            <person name="Zenner C."/>
            <person name="Hitch T.C.A."/>
            <person name="Clavel T."/>
        </authorList>
    </citation>
    <scope>NUCLEOTIDE SEQUENCE [LARGE SCALE GENOMIC DNA]</scope>
    <source>
        <strain evidence="4 5">DSM 107455</strain>
    </source>
</reference>
<accession>A0ABR9QUI6</accession>
<comment type="caution">
    <text evidence="4">The sequence shown here is derived from an EMBL/GenBank/DDBJ whole genome shotgun (WGS) entry which is preliminary data.</text>
</comment>
<keyword evidence="2" id="KW-0812">Transmembrane</keyword>
<sequence length="437" mass="48259">MFCEKCGNPLNEGTQFCPKCGAPVAAAAPAATAAAPDLAPSANASSGKIADVLDQNYYQLLRVAQTATEDEIRSAIKTERTRWSDRVPKGGEIGAKARAVVARIADAEATLLDPTARAEYDKSLQDSGEPVYQPTVQPNEKDWLDETFSLFLNGDIDMADFALGKTLAQQPNNPNAWFLASIIYMSQNKYDEANRAAQELLLIDPGNPSAYGVRGDYFHDKEKNIDKAIEQYERMYQTATARENDDYAREAQEKIASMRIEKLMNEEVPNIIRLEDEAGSAVGLNPRREAFERLQKYTNNVRSQVHEIYDAVPEPSDWFKQYNKEQLDILDECVKGYEAGREEDEKYFQRPLIANGIVLGVVLVATLIGGPLLGLLALLLGVGVINFLNSGAAFGFEVLSPNTNNCFMATMGRTRCLLIELGMILIGFFILATFGAR</sequence>
<feature type="domain" description="J" evidence="3">
    <location>
        <begin position="56"/>
        <end position="124"/>
    </location>
</feature>
<dbReference type="Gene3D" id="1.25.40.10">
    <property type="entry name" value="Tetratricopeptide repeat domain"/>
    <property type="match status" value="1"/>
</dbReference>
<feature type="repeat" description="TPR" evidence="1">
    <location>
        <begin position="174"/>
        <end position="207"/>
    </location>
</feature>
<dbReference type="RefSeq" id="WP_193530241.1">
    <property type="nucleotide sequence ID" value="NZ_JADCJZ010000003.1"/>
</dbReference>
<proteinExistence type="predicted"/>
<evidence type="ECO:0000313" key="4">
    <source>
        <dbReference type="EMBL" id="MBE5024619.1"/>
    </source>
</evidence>
<dbReference type="InterPro" id="IPR001623">
    <property type="entry name" value="DnaJ_domain"/>
</dbReference>
<keyword evidence="2" id="KW-1133">Transmembrane helix</keyword>
<dbReference type="InterPro" id="IPR036869">
    <property type="entry name" value="J_dom_sf"/>
</dbReference>
<name>A0ABR9QUI6_9ACTN</name>
<dbReference type="EMBL" id="JADCJZ010000003">
    <property type="protein sequence ID" value="MBE5024619.1"/>
    <property type="molecule type" value="Genomic_DNA"/>
</dbReference>
<protein>
    <submittedName>
        <fullName evidence="4">Zinc-ribbon domain-containing protein</fullName>
    </submittedName>
</protein>
<evidence type="ECO:0000313" key="5">
    <source>
        <dbReference type="Proteomes" id="UP001194273"/>
    </source>
</evidence>
<dbReference type="Pfam" id="PF14559">
    <property type="entry name" value="TPR_19"/>
    <property type="match status" value="1"/>
</dbReference>
<dbReference type="PROSITE" id="PS50005">
    <property type="entry name" value="TPR"/>
    <property type="match status" value="1"/>
</dbReference>
<organism evidence="4 5">
    <name type="scientific">Thermophilibacter gallinarum</name>
    <dbReference type="NCBI Taxonomy" id="2779357"/>
    <lineage>
        <taxon>Bacteria</taxon>
        <taxon>Bacillati</taxon>
        <taxon>Actinomycetota</taxon>
        <taxon>Coriobacteriia</taxon>
        <taxon>Coriobacteriales</taxon>
        <taxon>Atopobiaceae</taxon>
        <taxon>Thermophilibacter</taxon>
    </lineage>
</organism>
<keyword evidence="5" id="KW-1185">Reference proteome</keyword>
<dbReference type="SUPFAM" id="SSF46565">
    <property type="entry name" value="Chaperone J-domain"/>
    <property type="match status" value="1"/>
</dbReference>
<feature type="transmembrane region" description="Helical" evidence="2">
    <location>
        <begin position="417"/>
        <end position="436"/>
    </location>
</feature>
<dbReference type="PROSITE" id="PS50076">
    <property type="entry name" value="DNAJ_2"/>
    <property type="match status" value="1"/>
</dbReference>
<evidence type="ECO:0000259" key="3">
    <source>
        <dbReference type="PROSITE" id="PS50076"/>
    </source>
</evidence>
<dbReference type="InterPro" id="IPR019734">
    <property type="entry name" value="TPR_rpt"/>
</dbReference>
<dbReference type="Pfam" id="PF13240">
    <property type="entry name" value="Zn_Ribbon_1"/>
    <property type="match status" value="1"/>
</dbReference>
<dbReference type="SUPFAM" id="SSF48452">
    <property type="entry name" value="TPR-like"/>
    <property type="match status" value="1"/>
</dbReference>
<dbReference type="InterPro" id="IPR026870">
    <property type="entry name" value="Zinc_ribbon_dom"/>
</dbReference>
<evidence type="ECO:0000256" key="2">
    <source>
        <dbReference type="SAM" id="Phobius"/>
    </source>
</evidence>
<dbReference type="Gene3D" id="1.10.287.110">
    <property type="entry name" value="DnaJ domain"/>
    <property type="match status" value="1"/>
</dbReference>
<evidence type="ECO:0000256" key="1">
    <source>
        <dbReference type="PROSITE-ProRule" id="PRU00339"/>
    </source>
</evidence>
<gene>
    <name evidence="4" type="ORF">INF26_07115</name>
</gene>
<dbReference type="InterPro" id="IPR011990">
    <property type="entry name" value="TPR-like_helical_dom_sf"/>
</dbReference>
<keyword evidence="2" id="KW-0472">Membrane</keyword>
<keyword evidence="1" id="KW-0802">TPR repeat</keyword>
<feature type="transmembrane region" description="Helical" evidence="2">
    <location>
        <begin position="352"/>
        <end position="369"/>
    </location>
</feature>